<evidence type="ECO:0000259" key="5">
    <source>
        <dbReference type="Pfam" id="PF00266"/>
    </source>
</evidence>
<evidence type="ECO:0000313" key="6">
    <source>
        <dbReference type="EMBL" id="MFG3817068.1"/>
    </source>
</evidence>
<organism evidence="6 7">
    <name type="scientific">Limnothrix redekei LRLZ20PSL1</name>
    <dbReference type="NCBI Taxonomy" id="3112953"/>
    <lineage>
        <taxon>Bacteria</taxon>
        <taxon>Bacillati</taxon>
        <taxon>Cyanobacteriota</taxon>
        <taxon>Cyanophyceae</taxon>
        <taxon>Pseudanabaenales</taxon>
        <taxon>Pseudanabaenaceae</taxon>
        <taxon>Limnothrix</taxon>
    </lineage>
</organism>
<keyword evidence="2" id="KW-0663">Pyridoxal phosphate</keyword>
<dbReference type="PROSITE" id="PS00595">
    <property type="entry name" value="AA_TRANSFER_CLASS_5"/>
    <property type="match status" value="1"/>
</dbReference>
<comment type="similarity">
    <text evidence="3">Belongs to the class-V pyridoxal-phosphate-dependent aminotransferase family.</text>
</comment>
<accession>A0ABW7CAU3</accession>
<sequence>MRSQFPALDNKTYFNYGGQGPLPQGSLEAMVQAWQTMQQLGPFSSAVGDWVDAQLAATRQTIAQELQVSPETIALTENVTAGCNIALWGLPWRSGDRLLISDSEHPGVVAAAQAIAQRWGVMIDQFPLRDRVPEQPIVEAILAHLHPQTRLVLVSHALWNTGEILDVQAIARACRQQQPSVQILVDAAQSVGLLPLNLSELEIDFYAFTGHKWCCGPDGLGGLYVNPRSSLEPTFVGWRGITADRQGNPTGHKTTGQRFEVATSAYALGLGLQSALDLHRRWGTPQQRYDRIVQLAGRLWQHLQTIPQVECWLPYPPQTGLISFKVSGSHNARSLVATLEKQKYLLRTLPNPDCARACVHYFTQEAEVDQLAELIRSLVAA</sequence>
<protein>
    <submittedName>
        <fullName evidence="6">Aminotransferase class V-fold PLP-dependent enzyme</fullName>
    </submittedName>
</protein>
<evidence type="ECO:0000256" key="2">
    <source>
        <dbReference type="ARBA" id="ARBA00022898"/>
    </source>
</evidence>
<reference evidence="7" key="1">
    <citation type="journal article" date="2024" name="Algal Res.">
        <title>Biochemical, toxicological and genomic investigation of a high-biomass producing Limnothrix strain isolated from Italian shallow drinking water reservoir.</title>
        <authorList>
            <person name="Simonazzi M."/>
            <person name="Shishido T.K."/>
            <person name="Delbaje E."/>
            <person name="Wahlsten M."/>
            <person name="Fewer D.P."/>
            <person name="Sivonen K."/>
            <person name="Pezzolesi L."/>
            <person name="Pistocchi R."/>
        </authorList>
    </citation>
    <scope>NUCLEOTIDE SEQUENCE [LARGE SCALE GENOMIC DNA]</scope>
    <source>
        <strain evidence="7">LRLZ20PSL1</strain>
    </source>
</reference>
<evidence type="ECO:0000256" key="4">
    <source>
        <dbReference type="RuleBase" id="RU004504"/>
    </source>
</evidence>
<evidence type="ECO:0000256" key="1">
    <source>
        <dbReference type="ARBA" id="ARBA00001933"/>
    </source>
</evidence>
<dbReference type="SUPFAM" id="SSF53383">
    <property type="entry name" value="PLP-dependent transferases"/>
    <property type="match status" value="1"/>
</dbReference>
<gene>
    <name evidence="6" type="ORF">VPK24_05425</name>
</gene>
<feature type="domain" description="Aminotransferase class V" evidence="5">
    <location>
        <begin position="45"/>
        <end position="355"/>
    </location>
</feature>
<dbReference type="Gene3D" id="3.40.640.10">
    <property type="entry name" value="Type I PLP-dependent aspartate aminotransferase-like (Major domain)"/>
    <property type="match status" value="1"/>
</dbReference>
<keyword evidence="6" id="KW-0032">Aminotransferase</keyword>
<dbReference type="GO" id="GO:0008483">
    <property type="term" value="F:transaminase activity"/>
    <property type="evidence" value="ECO:0007669"/>
    <property type="project" value="UniProtKB-KW"/>
</dbReference>
<dbReference type="InterPro" id="IPR020578">
    <property type="entry name" value="Aminotrans_V_PyrdxlP_BS"/>
</dbReference>
<dbReference type="InterPro" id="IPR015422">
    <property type="entry name" value="PyrdxlP-dep_Trfase_small"/>
</dbReference>
<dbReference type="Gene3D" id="3.90.1150.10">
    <property type="entry name" value="Aspartate Aminotransferase, domain 1"/>
    <property type="match status" value="1"/>
</dbReference>
<dbReference type="InterPro" id="IPR000192">
    <property type="entry name" value="Aminotrans_V_dom"/>
</dbReference>
<dbReference type="InterPro" id="IPR015424">
    <property type="entry name" value="PyrdxlP-dep_Trfase"/>
</dbReference>
<dbReference type="PANTHER" id="PTHR43586">
    <property type="entry name" value="CYSTEINE DESULFURASE"/>
    <property type="match status" value="1"/>
</dbReference>
<dbReference type="Proteomes" id="UP001604335">
    <property type="component" value="Unassembled WGS sequence"/>
</dbReference>
<dbReference type="PANTHER" id="PTHR43586:SF4">
    <property type="entry name" value="ISOPENICILLIN N EPIMERASE"/>
    <property type="match status" value="1"/>
</dbReference>
<name>A0ABW7CAU3_9CYAN</name>
<evidence type="ECO:0000256" key="3">
    <source>
        <dbReference type="RuleBase" id="RU004075"/>
    </source>
</evidence>
<dbReference type="InterPro" id="IPR015421">
    <property type="entry name" value="PyrdxlP-dep_Trfase_major"/>
</dbReference>
<proteinExistence type="inferred from homology"/>
<comment type="cofactor">
    <cofactor evidence="1 4">
        <name>pyridoxal 5'-phosphate</name>
        <dbReference type="ChEBI" id="CHEBI:597326"/>
    </cofactor>
</comment>
<keyword evidence="7" id="KW-1185">Reference proteome</keyword>
<evidence type="ECO:0000313" key="7">
    <source>
        <dbReference type="Proteomes" id="UP001604335"/>
    </source>
</evidence>
<comment type="caution">
    <text evidence="6">The sequence shown here is derived from an EMBL/GenBank/DDBJ whole genome shotgun (WGS) entry which is preliminary data.</text>
</comment>
<keyword evidence="6" id="KW-0808">Transferase</keyword>
<dbReference type="EMBL" id="JAZAQF010000028">
    <property type="protein sequence ID" value="MFG3817068.1"/>
    <property type="molecule type" value="Genomic_DNA"/>
</dbReference>
<dbReference type="Pfam" id="PF00266">
    <property type="entry name" value="Aminotran_5"/>
    <property type="match status" value="1"/>
</dbReference>